<dbReference type="EMBL" id="JFBT01000001">
    <property type="protein sequence ID" value="EXG81588.1"/>
    <property type="molecule type" value="Genomic_DNA"/>
</dbReference>
<accession>A0A010Z2D6</accession>
<dbReference type="PANTHER" id="PTHR33164">
    <property type="entry name" value="TRANSCRIPTIONAL REGULATOR, MARR FAMILY"/>
    <property type="match status" value="1"/>
</dbReference>
<dbReference type="InterPro" id="IPR039422">
    <property type="entry name" value="MarR/SlyA-like"/>
</dbReference>
<dbReference type="SUPFAM" id="SSF46785">
    <property type="entry name" value="Winged helix' DNA-binding domain"/>
    <property type="match status" value="1"/>
</dbReference>
<dbReference type="GO" id="GO:0003700">
    <property type="term" value="F:DNA-binding transcription factor activity"/>
    <property type="evidence" value="ECO:0007669"/>
    <property type="project" value="InterPro"/>
</dbReference>
<dbReference type="PATRIC" id="fig|927661.3.peg.2667"/>
<sequence length="176" mass="18739">MSKSAPGPDHVDRILAQWHRERPDLDVSPMAVIGRLSRAAAAVHGRLDRTFAAHDLDRGSFDVLATLLRNGPPHRLTPAQLAADAMITSAAVAQRLNRLESRGLITRAPNPDDGRGSLVSLTPSGKAAVEATLPAHLATEQELLAGLSPEERETLAALLSRVSHAADPKRQAPPTD</sequence>
<dbReference type="Gene3D" id="1.10.10.10">
    <property type="entry name" value="Winged helix-like DNA-binding domain superfamily/Winged helix DNA-binding domain"/>
    <property type="match status" value="1"/>
</dbReference>
<dbReference type="PANTHER" id="PTHR33164:SF104">
    <property type="entry name" value="TRANSCRIPTIONAL REGULATORY PROTEIN"/>
    <property type="match status" value="1"/>
</dbReference>
<dbReference type="Proteomes" id="UP000021053">
    <property type="component" value="Unassembled WGS sequence"/>
</dbReference>
<evidence type="ECO:0000313" key="2">
    <source>
        <dbReference type="EMBL" id="EXG81588.1"/>
    </source>
</evidence>
<evidence type="ECO:0000259" key="1">
    <source>
        <dbReference type="PROSITE" id="PS50995"/>
    </source>
</evidence>
<dbReference type="PROSITE" id="PS50995">
    <property type="entry name" value="HTH_MARR_2"/>
    <property type="match status" value="1"/>
</dbReference>
<proteinExistence type="predicted"/>
<comment type="caution">
    <text evidence="2">The sequence shown here is derived from an EMBL/GenBank/DDBJ whole genome shotgun (WGS) entry which is preliminary data.</text>
</comment>
<name>A0A010Z2D6_9ACTN</name>
<protein>
    <submittedName>
        <fullName evidence="2">Transcriptional regulator</fullName>
    </submittedName>
</protein>
<dbReference type="GO" id="GO:0006950">
    <property type="term" value="P:response to stress"/>
    <property type="evidence" value="ECO:0007669"/>
    <property type="project" value="TreeGrafter"/>
</dbReference>
<dbReference type="Pfam" id="PF12802">
    <property type="entry name" value="MarR_2"/>
    <property type="match status" value="1"/>
</dbReference>
<dbReference type="HOGENOM" id="CLU_083287_27_5_11"/>
<dbReference type="SMART" id="SM00347">
    <property type="entry name" value="HTH_MARR"/>
    <property type="match status" value="1"/>
</dbReference>
<dbReference type="InterPro" id="IPR036388">
    <property type="entry name" value="WH-like_DNA-bd_sf"/>
</dbReference>
<reference evidence="2 3" key="1">
    <citation type="submission" date="2013-07" db="EMBL/GenBank/DDBJ databases">
        <authorList>
            <consortium name="DOE Joint Genome Institute"/>
            <person name="Eisen J."/>
            <person name="Huntemann M."/>
            <person name="Han J."/>
            <person name="Chen A."/>
            <person name="Kyrpides N."/>
            <person name="Mavromatis K."/>
            <person name="Markowitz V."/>
            <person name="Palaniappan K."/>
            <person name="Ivanova N."/>
            <person name="Schaumberg A."/>
            <person name="Pati A."/>
            <person name="Liolios K."/>
            <person name="Nordberg H.P."/>
            <person name="Cantor M.N."/>
            <person name="Hua S.X."/>
            <person name="Woyke T."/>
        </authorList>
    </citation>
    <scope>NUCLEOTIDE SEQUENCE [LARGE SCALE GENOMIC DNA]</scope>
    <source>
        <strain evidence="2 3">DSM 44712</strain>
    </source>
</reference>
<dbReference type="AlphaFoldDB" id="A0A010Z2D6"/>
<feature type="domain" description="HTH marR-type" evidence="1">
    <location>
        <begin position="29"/>
        <end position="164"/>
    </location>
</feature>
<gene>
    <name evidence="2" type="ORF">CryarDRAFT_2705</name>
</gene>
<dbReference type="InterPro" id="IPR036390">
    <property type="entry name" value="WH_DNA-bd_sf"/>
</dbReference>
<organism evidence="2 3">
    <name type="scientific">Cryptosporangium arvum DSM 44712</name>
    <dbReference type="NCBI Taxonomy" id="927661"/>
    <lineage>
        <taxon>Bacteria</taxon>
        <taxon>Bacillati</taxon>
        <taxon>Actinomycetota</taxon>
        <taxon>Actinomycetes</taxon>
        <taxon>Cryptosporangiales</taxon>
        <taxon>Cryptosporangiaceae</taxon>
        <taxon>Cryptosporangium</taxon>
    </lineage>
</organism>
<dbReference type="InterPro" id="IPR000835">
    <property type="entry name" value="HTH_MarR-typ"/>
</dbReference>
<evidence type="ECO:0000313" key="3">
    <source>
        <dbReference type="Proteomes" id="UP000021053"/>
    </source>
</evidence>
<keyword evidence="3" id="KW-1185">Reference proteome</keyword>
<dbReference type="RefSeq" id="WP_051570123.1">
    <property type="nucleotide sequence ID" value="NZ_KK073874.1"/>
</dbReference>
<dbReference type="PRINTS" id="PR00598">
    <property type="entry name" value="HTHMARR"/>
</dbReference>